<dbReference type="Proteomes" id="UP000198929">
    <property type="component" value="Unassembled WGS sequence"/>
</dbReference>
<evidence type="ECO:0000313" key="9">
    <source>
        <dbReference type="Proteomes" id="UP000198929"/>
    </source>
</evidence>
<evidence type="ECO:0000256" key="1">
    <source>
        <dbReference type="ARBA" id="ARBA00004651"/>
    </source>
</evidence>
<keyword evidence="2" id="KW-0813">Transport</keyword>
<protein>
    <submittedName>
        <fullName evidence="8">BCCT, betaine/carnitine/choline family transporter</fullName>
    </submittedName>
</protein>
<sequence>MGQPVHSGPQAIGLVDETTNWLLVAIIGLLTICFLASAMSGVGKGIQYLSNFNMFIAAILAIFLRIRCWADPVHREPHPGFLRCLL</sequence>
<dbReference type="GO" id="GO:0005886">
    <property type="term" value="C:plasma membrane"/>
    <property type="evidence" value="ECO:0007669"/>
    <property type="project" value="UniProtKB-SubCell"/>
</dbReference>
<organism evidence="8 9">
    <name type="scientific">Corynebacterium cystitidis DSM 20524</name>
    <dbReference type="NCBI Taxonomy" id="1121357"/>
    <lineage>
        <taxon>Bacteria</taxon>
        <taxon>Bacillati</taxon>
        <taxon>Actinomycetota</taxon>
        <taxon>Actinomycetes</taxon>
        <taxon>Mycobacteriales</taxon>
        <taxon>Corynebacteriaceae</taxon>
        <taxon>Corynebacterium</taxon>
    </lineage>
</organism>
<feature type="transmembrane region" description="Helical" evidence="7">
    <location>
        <begin position="21"/>
        <end position="42"/>
    </location>
</feature>
<dbReference type="AlphaFoldDB" id="A0A1H9TU34"/>
<accession>A0A1H9TU34</accession>
<dbReference type="Pfam" id="PF02028">
    <property type="entry name" value="BCCT"/>
    <property type="match status" value="1"/>
</dbReference>
<comment type="subcellular location">
    <subcellularLocation>
        <location evidence="1">Cell membrane</location>
        <topology evidence="1">Multi-pass membrane protein</topology>
    </subcellularLocation>
</comment>
<keyword evidence="9" id="KW-1185">Reference proteome</keyword>
<evidence type="ECO:0000256" key="6">
    <source>
        <dbReference type="ARBA" id="ARBA00023136"/>
    </source>
</evidence>
<evidence type="ECO:0000256" key="3">
    <source>
        <dbReference type="ARBA" id="ARBA00022475"/>
    </source>
</evidence>
<evidence type="ECO:0000256" key="2">
    <source>
        <dbReference type="ARBA" id="ARBA00022448"/>
    </source>
</evidence>
<keyword evidence="6 7" id="KW-0472">Membrane</keyword>
<evidence type="ECO:0000256" key="7">
    <source>
        <dbReference type="SAM" id="Phobius"/>
    </source>
</evidence>
<keyword evidence="4 7" id="KW-0812">Transmembrane</keyword>
<name>A0A1H9TU34_9CORY</name>
<proteinExistence type="predicted"/>
<dbReference type="STRING" id="1121357.SAMN05661109_01559"/>
<dbReference type="GO" id="GO:0022857">
    <property type="term" value="F:transmembrane transporter activity"/>
    <property type="evidence" value="ECO:0007669"/>
    <property type="project" value="InterPro"/>
</dbReference>
<keyword evidence="3" id="KW-1003">Cell membrane</keyword>
<evidence type="ECO:0000313" key="8">
    <source>
        <dbReference type="EMBL" id="SES00715.1"/>
    </source>
</evidence>
<reference evidence="9" key="1">
    <citation type="submission" date="2016-10" db="EMBL/GenBank/DDBJ databases">
        <authorList>
            <person name="Varghese N."/>
            <person name="Submissions S."/>
        </authorList>
    </citation>
    <scope>NUCLEOTIDE SEQUENCE [LARGE SCALE GENOMIC DNA]</scope>
    <source>
        <strain evidence="9">DSM 20524</strain>
    </source>
</reference>
<dbReference type="EMBL" id="FOGQ01000006">
    <property type="protein sequence ID" value="SES00715.1"/>
    <property type="molecule type" value="Genomic_DNA"/>
</dbReference>
<gene>
    <name evidence="8" type="ORF">SAMN05661109_01559</name>
</gene>
<feature type="transmembrane region" description="Helical" evidence="7">
    <location>
        <begin position="48"/>
        <end position="66"/>
    </location>
</feature>
<dbReference type="InterPro" id="IPR000060">
    <property type="entry name" value="BCCT_transptr"/>
</dbReference>
<keyword evidence="5 7" id="KW-1133">Transmembrane helix</keyword>
<evidence type="ECO:0000256" key="4">
    <source>
        <dbReference type="ARBA" id="ARBA00022692"/>
    </source>
</evidence>
<evidence type="ECO:0000256" key="5">
    <source>
        <dbReference type="ARBA" id="ARBA00022989"/>
    </source>
</evidence>